<evidence type="ECO:0000313" key="3">
    <source>
        <dbReference type="Proteomes" id="UP000322699"/>
    </source>
</evidence>
<reference evidence="2 3" key="1">
    <citation type="submission" date="2019-08" db="EMBL/GenBank/DDBJ databases">
        <title>Deep-cultivation of Planctomycetes and their phenomic and genomic characterization uncovers novel biology.</title>
        <authorList>
            <person name="Wiegand S."/>
            <person name="Jogler M."/>
            <person name="Boedeker C."/>
            <person name="Pinto D."/>
            <person name="Vollmers J."/>
            <person name="Rivas-Marin E."/>
            <person name="Kohn T."/>
            <person name="Peeters S.H."/>
            <person name="Heuer A."/>
            <person name="Rast P."/>
            <person name="Oberbeckmann S."/>
            <person name="Bunk B."/>
            <person name="Jeske O."/>
            <person name="Meyerdierks A."/>
            <person name="Storesund J.E."/>
            <person name="Kallscheuer N."/>
            <person name="Luecker S."/>
            <person name="Lage O.M."/>
            <person name="Pohl T."/>
            <person name="Merkel B.J."/>
            <person name="Hornburger P."/>
            <person name="Mueller R.-W."/>
            <person name="Bruemmer F."/>
            <person name="Labrenz M."/>
            <person name="Spormann A.M."/>
            <person name="Op Den Camp H."/>
            <person name="Overmann J."/>
            <person name="Amann R."/>
            <person name="Jetten M.S.M."/>
            <person name="Mascher T."/>
            <person name="Medema M.H."/>
            <person name="Devos D.P."/>
            <person name="Kaster A.-K."/>
            <person name="Ovreas L."/>
            <person name="Rohde M."/>
            <person name="Galperin M.Y."/>
            <person name="Jogler C."/>
        </authorList>
    </citation>
    <scope>NUCLEOTIDE SEQUENCE [LARGE SCALE GENOMIC DNA]</scope>
    <source>
        <strain evidence="2 3">LF1</strain>
    </source>
</reference>
<name>A0A5B1CKI4_9BACT</name>
<dbReference type="Proteomes" id="UP000322699">
    <property type="component" value="Unassembled WGS sequence"/>
</dbReference>
<organism evidence="2 3">
    <name type="scientific">Rubripirellula obstinata</name>
    <dbReference type="NCBI Taxonomy" id="406547"/>
    <lineage>
        <taxon>Bacteria</taxon>
        <taxon>Pseudomonadati</taxon>
        <taxon>Planctomycetota</taxon>
        <taxon>Planctomycetia</taxon>
        <taxon>Pirellulales</taxon>
        <taxon>Pirellulaceae</taxon>
        <taxon>Rubripirellula</taxon>
    </lineage>
</organism>
<evidence type="ECO:0000313" key="2">
    <source>
        <dbReference type="EMBL" id="KAA1260821.1"/>
    </source>
</evidence>
<proteinExistence type="predicted"/>
<feature type="signal peptide" evidence="1">
    <location>
        <begin position="1"/>
        <end position="23"/>
    </location>
</feature>
<evidence type="ECO:0000256" key="1">
    <source>
        <dbReference type="SAM" id="SignalP"/>
    </source>
</evidence>
<comment type="caution">
    <text evidence="2">The sequence shown here is derived from an EMBL/GenBank/DDBJ whole genome shotgun (WGS) entry which is preliminary data.</text>
</comment>
<feature type="chain" id="PRO_5022731432" evidence="1">
    <location>
        <begin position="24"/>
        <end position="167"/>
    </location>
</feature>
<accession>A0A5B1CKI4</accession>
<protein>
    <submittedName>
        <fullName evidence="2">Uncharacterized protein</fullName>
    </submittedName>
</protein>
<dbReference type="EMBL" id="VRLW01000001">
    <property type="protein sequence ID" value="KAA1260821.1"/>
    <property type="molecule type" value="Genomic_DNA"/>
</dbReference>
<dbReference type="OrthoDB" id="277723at2"/>
<keyword evidence="3" id="KW-1185">Reference proteome</keyword>
<gene>
    <name evidence="2" type="ORF">LF1_33630</name>
</gene>
<sequence length="167" mass="19724" precursor="true">MPLRNAASFVLVTVLIHASAAYAENRPPLYQLAGQYESAVERFEKVVLRVRGIDRTDEKWVDRLDDESARLRRAARNPRHFSKFLNEWAELKKLHSNVEARIFGKYTPNHDLVHCWSVVVYQRDLLETELFFHVENQRHGNSVRPIRVNNARRDRYLKAMSLAKQRR</sequence>
<dbReference type="RefSeq" id="WP_149752845.1">
    <property type="nucleotide sequence ID" value="NZ_LWSK01000144.1"/>
</dbReference>
<keyword evidence="1" id="KW-0732">Signal</keyword>
<dbReference type="AlphaFoldDB" id="A0A5B1CKI4"/>